<evidence type="ECO:0000256" key="1">
    <source>
        <dbReference type="SAM" id="MobiDB-lite"/>
    </source>
</evidence>
<proteinExistence type="predicted"/>
<evidence type="ECO:0000313" key="3">
    <source>
        <dbReference type="Proteomes" id="UP001358586"/>
    </source>
</evidence>
<feature type="compositionally biased region" description="Basic and acidic residues" evidence="1">
    <location>
        <begin position="115"/>
        <end position="125"/>
    </location>
</feature>
<name>A0ABR0P192_GOSAR</name>
<protein>
    <submittedName>
        <fullName evidence="2">Uncharacterized protein</fullName>
    </submittedName>
</protein>
<reference evidence="2 3" key="1">
    <citation type="submission" date="2023-03" db="EMBL/GenBank/DDBJ databases">
        <title>WGS of Gossypium arboreum.</title>
        <authorList>
            <person name="Yu D."/>
        </authorList>
    </citation>
    <scope>NUCLEOTIDE SEQUENCE [LARGE SCALE GENOMIC DNA]</scope>
    <source>
        <tissue evidence="2">Leaf</tissue>
    </source>
</reference>
<feature type="region of interest" description="Disordered" evidence="1">
    <location>
        <begin position="99"/>
        <end position="150"/>
    </location>
</feature>
<sequence length="166" mass="18750">MRKIDSLVADDFIVSQEAPSGEEEVHVAVVNEKSKEENTEIEAAEKRSAKNIVNASKIVDATTDNLKRDGAKPSKVTEVINEEHHNSLAIIVYTRPLKVTPPTQEAVDDTGTTSETKEQSEDRVKHKEKKRKCSKDKKHKKEVKKMRKKKHCTATLMAEENRVSLF</sequence>
<comment type="caution">
    <text evidence="2">The sequence shown here is derived from an EMBL/GenBank/DDBJ whole genome shotgun (WGS) entry which is preliminary data.</text>
</comment>
<keyword evidence="3" id="KW-1185">Reference proteome</keyword>
<dbReference type="EMBL" id="JARKNE010000008">
    <property type="protein sequence ID" value="KAK5812371.1"/>
    <property type="molecule type" value="Genomic_DNA"/>
</dbReference>
<organism evidence="2 3">
    <name type="scientific">Gossypium arboreum</name>
    <name type="common">Tree cotton</name>
    <name type="synonym">Gossypium nanking</name>
    <dbReference type="NCBI Taxonomy" id="29729"/>
    <lineage>
        <taxon>Eukaryota</taxon>
        <taxon>Viridiplantae</taxon>
        <taxon>Streptophyta</taxon>
        <taxon>Embryophyta</taxon>
        <taxon>Tracheophyta</taxon>
        <taxon>Spermatophyta</taxon>
        <taxon>Magnoliopsida</taxon>
        <taxon>eudicotyledons</taxon>
        <taxon>Gunneridae</taxon>
        <taxon>Pentapetalae</taxon>
        <taxon>rosids</taxon>
        <taxon>malvids</taxon>
        <taxon>Malvales</taxon>
        <taxon>Malvaceae</taxon>
        <taxon>Malvoideae</taxon>
        <taxon>Gossypium</taxon>
    </lineage>
</organism>
<evidence type="ECO:0000313" key="2">
    <source>
        <dbReference type="EMBL" id="KAK5812371.1"/>
    </source>
</evidence>
<feature type="compositionally biased region" description="Basic residues" evidence="1">
    <location>
        <begin position="126"/>
        <end position="150"/>
    </location>
</feature>
<gene>
    <name evidence="2" type="ORF">PVK06_027800</name>
</gene>
<dbReference type="Proteomes" id="UP001358586">
    <property type="component" value="Chromosome 8"/>
</dbReference>
<accession>A0ABR0P192</accession>